<dbReference type="EMBL" id="FONV01000010">
    <property type="protein sequence ID" value="SFF41970.1"/>
    <property type="molecule type" value="Genomic_DNA"/>
</dbReference>
<feature type="compositionally biased region" description="Low complexity" evidence="1">
    <location>
        <begin position="220"/>
        <end position="242"/>
    </location>
</feature>
<evidence type="ECO:0000313" key="3">
    <source>
        <dbReference type="EMBL" id="SFF41970.1"/>
    </source>
</evidence>
<feature type="chain" id="PRO_5011543609" evidence="2">
    <location>
        <begin position="29"/>
        <end position="249"/>
    </location>
</feature>
<reference evidence="3 4" key="1">
    <citation type="submission" date="2016-10" db="EMBL/GenBank/DDBJ databases">
        <authorList>
            <person name="de Groot N.N."/>
        </authorList>
    </citation>
    <scope>NUCLEOTIDE SEQUENCE [LARGE SCALE GENOMIC DNA]</scope>
    <source>
        <strain evidence="3 4">DSM 43019</strain>
    </source>
</reference>
<dbReference type="Proteomes" id="UP000199645">
    <property type="component" value="Unassembled WGS sequence"/>
</dbReference>
<keyword evidence="4" id="KW-1185">Reference proteome</keyword>
<feature type="compositionally biased region" description="Basic and acidic residues" evidence="1">
    <location>
        <begin position="151"/>
        <end position="214"/>
    </location>
</feature>
<dbReference type="OrthoDB" id="3298876at2"/>
<organism evidence="3 4">
    <name type="scientific">Actinoplanes philippinensis</name>
    <dbReference type="NCBI Taxonomy" id="35752"/>
    <lineage>
        <taxon>Bacteria</taxon>
        <taxon>Bacillati</taxon>
        <taxon>Actinomycetota</taxon>
        <taxon>Actinomycetes</taxon>
        <taxon>Micromonosporales</taxon>
        <taxon>Micromonosporaceae</taxon>
        <taxon>Actinoplanes</taxon>
    </lineage>
</organism>
<feature type="signal peptide" evidence="2">
    <location>
        <begin position="1"/>
        <end position="28"/>
    </location>
</feature>
<proteinExistence type="predicted"/>
<evidence type="ECO:0000256" key="1">
    <source>
        <dbReference type="SAM" id="MobiDB-lite"/>
    </source>
</evidence>
<evidence type="ECO:0000256" key="2">
    <source>
        <dbReference type="SAM" id="SignalP"/>
    </source>
</evidence>
<dbReference type="AlphaFoldDB" id="A0A1I2IJW3"/>
<sequence length="249" mass="27040">MKKLARMMTMGGFGLLTALAVGAGPVQAAPVDSAPATNPGPRQIQLREGVQIAGYYRTAKACQRSGRFGERNAYWDVHKCAPVRVGLRRGAWALQAASYDDWDRLGFAVPLSAVCEFPVQYRPTWVGQFRPGRPGYVHPYYPRYNRPGHGKGHDRPDHGRPDYDRPGQGRPDHGNDYGRDHGGDYGRDHGRDYGRPAERQPGKPGDRPGDKPGDRSGFGTAKPSAPSTPVSPSPSTSTSTPVRGGHGSR</sequence>
<protein>
    <submittedName>
        <fullName evidence="3">Uncharacterized protein</fullName>
    </submittedName>
</protein>
<keyword evidence="2" id="KW-0732">Signal</keyword>
<dbReference type="RefSeq" id="WP_093618579.1">
    <property type="nucleotide sequence ID" value="NZ_BOMT01000058.1"/>
</dbReference>
<name>A0A1I2IJW3_9ACTN</name>
<evidence type="ECO:0000313" key="4">
    <source>
        <dbReference type="Proteomes" id="UP000199645"/>
    </source>
</evidence>
<gene>
    <name evidence="3" type="ORF">SAMN05421541_11075</name>
</gene>
<accession>A0A1I2IJW3</accession>
<feature type="region of interest" description="Disordered" evidence="1">
    <location>
        <begin position="140"/>
        <end position="249"/>
    </location>
</feature>